<keyword evidence="2" id="KW-0732">Signal</keyword>
<evidence type="ECO:0000313" key="3">
    <source>
        <dbReference type="EMBL" id="CAE0359761.1"/>
    </source>
</evidence>
<feature type="signal peptide" evidence="2">
    <location>
        <begin position="1"/>
        <end position="17"/>
    </location>
</feature>
<sequence length="163" mass="17821">MKVVILFVALIGYAVQGEDARASGWCCKSDGQPVVEYMFSNFGFELDGKNIKLSLETNLEDVTGDEVALIFHTNEKSVVEASLQSADVSTDVEINDFEVNTNKFSAIFNITDFKDRSNVNLILKVENPTYLEDMKLLGPDVTPPVIPAPATSPSGDENSVKEP</sequence>
<feature type="chain" id="PRO_5031398737" evidence="2">
    <location>
        <begin position="18"/>
        <end position="163"/>
    </location>
</feature>
<dbReference type="EMBL" id="HBIJ01000648">
    <property type="protein sequence ID" value="CAE0359761.1"/>
    <property type="molecule type" value="Transcribed_RNA"/>
</dbReference>
<proteinExistence type="predicted"/>
<protein>
    <submittedName>
        <fullName evidence="3">Uncharacterized protein</fullName>
    </submittedName>
</protein>
<evidence type="ECO:0000256" key="2">
    <source>
        <dbReference type="SAM" id="SignalP"/>
    </source>
</evidence>
<gene>
    <name evidence="3" type="ORF">ALAG00032_LOCUS490</name>
</gene>
<reference evidence="3" key="1">
    <citation type="submission" date="2021-01" db="EMBL/GenBank/DDBJ databases">
        <authorList>
            <person name="Corre E."/>
            <person name="Pelletier E."/>
            <person name="Niang G."/>
            <person name="Scheremetjew M."/>
            <person name="Finn R."/>
            <person name="Kale V."/>
            <person name="Holt S."/>
            <person name="Cochrane G."/>
            <person name="Meng A."/>
            <person name="Brown T."/>
            <person name="Cohen L."/>
        </authorList>
    </citation>
    <scope>NUCLEOTIDE SEQUENCE</scope>
    <source>
        <strain evidence="3">CCMP1510</strain>
    </source>
</reference>
<dbReference type="AlphaFoldDB" id="A0A7S3JQ66"/>
<evidence type="ECO:0000256" key="1">
    <source>
        <dbReference type="SAM" id="MobiDB-lite"/>
    </source>
</evidence>
<organism evidence="3">
    <name type="scientific">Aureoumbra lagunensis</name>
    <dbReference type="NCBI Taxonomy" id="44058"/>
    <lineage>
        <taxon>Eukaryota</taxon>
        <taxon>Sar</taxon>
        <taxon>Stramenopiles</taxon>
        <taxon>Ochrophyta</taxon>
        <taxon>Pelagophyceae</taxon>
        <taxon>Pelagomonadales</taxon>
        <taxon>Aureoumbra</taxon>
    </lineage>
</organism>
<accession>A0A7S3JQ66</accession>
<name>A0A7S3JQ66_9STRA</name>
<feature type="region of interest" description="Disordered" evidence="1">
    <location>
        <begin position="142"/>
        <end position="163"/>
    </location>
</feature>